<dbReference type="Pfam" id="PF02368">
    <property type="entry name" value="Big_2"/>
    <property type="match status" value="1"/>
</dbReference>
<protein>
    <submittedName>
        <fullName evidence="4">CAP domain-containing protein</fullName>
    </submittedName>
</protein>
<dbReference type="SUPFAM" id="SSF55797">
    <property type="entry name" value="PR-1-like"/>
    <property type="match status" value="1"/>
</dbReference>
<dbReference type="CDD" id="cd05379">
    <property type="entry name" value="CAP_bacterial"/>
    <property type="match status" value="1"/>
</dbReference>
<evidence type="ECO:0000259" key="3">
    <source>
        <dbReference type="PROSITE" id="PS51272"/>
    </source>
</evidence>
<dbReference type="Gene3D" id="2.60.40.1080">
    <property type="match status" value="1"/>
</dbReference>
<dbReference type="InterPro" id="IPR014044">
    <property type="entry name" value="CAP_dom"/>
</dbReference>
<evidence type="ECO:0000313" key="4">
    <source>
        <dbReference type="EMBL" id="MDO7907468.1"/>
    </source>
</evidence>
<name>A0ABT9CIN2_9BACL</name>
<evidence type="ECO:0000313" key="5">
    <source>
        <dbReference type="Proteomes" id="UP001240171"/>
    </source>
</evidence>
<dbReference type="Gene3D" id="3.40.33.10">
    <property type="entry name" value="CAP"/>
    <property type="match status" value="1"/>
</dbReference>
<dbReference type="PANTHER" id="PTHR31157">
    <property type="entry name" value="SCP DOMAIN-CONTAINING PROTEIN"/>
    <property type="match status" value="1"/>
</dbReference>
<comment type="caution">
    <text evidence="4">The sequence shown here is derived from an EMBL/GenBank/DDBJ whole genome shotgun (WGS) entry which is preliminary data.</text>
</comment>
<reference evidence="4 5" key="1">
    <citation type="submission" date="2023-07" db="EMBL/GenBank/DDBJ databases">
        <title>Paenibacillus sp. JX-17 nov. isolated from soil.</title>
        <authorList>
            <person name="Wan Y."/>
            <person name="Liu B."/>
        </authorList>
    </citation>
    <scope>NUCLEOTIDE SEQUENCE [LARGE SCALE GENOMIC DNA]</scope>
    <source>
        <strain evidence="4 5">JX-17</strain>
    </source>
</reference>
<dbReference type="PANTHER" id="PTHR31157:SF1">
    <property type="entry name" value="SCP DOMAIN-CONTAINING PROTEIN"/>
    <property type="match status" value="1"/>
</dbReference>
<gene>
    <name evidence="4" type="ORF">Q5741_13740</name>
</gene>
<dbReference type="InterPro" id="IPR001119">
    <property type="entry name" value="SLH_dom"/>
</dbReference>
<accession>A0ABT9CIN2</accession>
<proteinExistence type="predicted"/>
<feature type="signal peptide" evidence="2">
    <location>
        <begin position="1"/>
        <end position="37"/>
    </location>
</feature>
<organism evidence="4 5">
    <name type="scientific">Paenibacillus lacisoli</name>
    <dbReference type="NCBI Taxonomy" id="3064525"/>
    <lineage>
        <taxon>Bacteria</taxon>
        <taxon>Bacillati</taxon>
        <taxon>Bacillota</taxon>
        <taxon>Bacilli</taxon>
        <taxon>Bacillales</taxon>
        <taxon>Paenibacillaceae</taxon>
        <taxon>Paenibacillus</taxon>
    </lineage>
</organism>
<keyword evidence="2" id="KW-0732">Signal</keyword>
<dbReference type="InterPro" id="IPR035940">
    <property type="entry name" value="CAP_sf"/>
</dbReference>
<dbReference type="Pfam" id="PF00188">
    <property type="entry name" value="CAP"/>
    <property type="match status" value="1"/>
</dbReference>
<feature type="domain" description="SLH" evidence="3">
    <location>
        <begin position="407"/>
        <end position="470"/>
    </location>
</feature>
<dbReference type="RefSeq" id="WP_305024678.1">
    <property type="nucleotide sequence ID" value="NZ_JAUQTB010000007.1"/>
</dbReference>
<keyword evidence="5" id="KW-1185">Reference proteome</keyword>
<feature type="region of interest" description="Disordered" evidence="1">
    <location>
        <begin position="101"/>
        <end position="120"/>
    </location>
</feature>
<dbReference type="Proteomes" id="UP001240171">
    <property type="component" value="Unassembled WGS sequence"/>
</dbReference>
<dbReference type="InterPro" id="IPR003343">
    <property type="entry name" value="Big_2"/>
</dbReference>
<dbReference type="EMBL" id="JAUQTB010000007">
    <property type="protein sequence ID" value="MDO7907468.1"/>
    <property type="molecule type" value="Genomic_DNA"/>
</dbReference>
<dbReference type="SUPFAM" id="SSF49373">
    <property type="entry name" value="Invasin/intimin cell-adhesion fragments"/>
    <property type="match status" value="1"/>
</dbReference>
<sequence>MVTNETEQARKNVRGGWIRRVTACAAAVLLVMTGGMAANLTAGASKVSADDTSSGYTTDQQEALRFLNAVRAQTGVPPVTLHPAITRAAVAHASYYNENKDEHSGLSAHSETAGTPGFTGKTSIDRMKAAGWTSGGRGYAYGEVMHFGQPDSSTAVQGWLDTAYHRKIILSPRYNEVGIGLVQGTAVIDLGGPGGASPISRGISVYPYDHQTNVPVGFYGRENPNPLDQYGVEYSGYIISATAPTGISSYQAVIRDETSTEVPFYDELDGDTLFLYPKSVLKGHHTYTVRLSWQTQNSDMQIKTWSFTTGKGHSLAQLEPVLPEVTLNEGGLLQLKFRGRYDDGVTEAVDSGVTYISSNPKLLQISAAGKITGARAGEYTVKAIKDGKSAQVKVKVYPKWKTKVYSSVKQMPSDLSGHPLRSSLEWGLANGIITPSSDHLVKPNETISEAEFWTMLLKAYKVNIQSYQPAKTKHWADAAYLIAKERNYPLSGINNAAARSGSITRGKVAEIAAAADGWNVKGTAAIQYVMAQDYIRGVSELSISGFEGSRLITRADALYLIQQLQQKMSELRGRPAAPTPVSSLPPLPPRQLYIKPAILEDRSMFAEYKEDRKLIVEGKFSAFAGQTLTFKVQEKAQVSKHIEDVSVTLDSQGFFRMESGPYTPDALNLYLYTPEIIYYLSVQQNTMNDAKYGVR</sequence>
<evidence type="ECO:0000256" key="2">
    <source>
        <dbReference type="SAM" id="SignalP"/>
    </source>
</evidence>
<dbReference type="PROSITE" id="PS51272">
    <property type="entry name" value="SLH"/>
    <property type="match status" value="1"/>
</dbReference>
<evidence type="ECO:0000256" key="1">
    <source>
        <dbReference type="SAM" id="MobiDB-lite"/>
    </source>
</evidence>
<dbReference type="InterPro" id="IPR008964">
    <property type="entry name" value="Invasin/intimin_cell_adhesion"/>
</dbReference>
<feature type="chain" id="PRO_5046744875" evidence="2">
    <location>
        <begin position="38"/>
        <end position="695"/>
    </location>
</feature>